<evidence type="ECO:0000256" key="1">
    <source>
        <dbReference type="ARBA" id="ARBA00022679"/>
    </source>
</evidence>
<dbReference type="CDD" id="cd04301">
    <property type="entry name" value="NAT_SF"/>
    <property type="match status" value="1"/>
</dbReference>
<dbReference type="InterPro" id="IPR050769">
    <property type="entry name" value="NAT_camello-type"/>
</dbReference>
<accession>A0ABM6D0S7</accession>
<dbReference type="EMBL" id="CP016534">
    <property type="protein sequence ID" value="ANU08974.1"/>
    <property type="molecule type" value="Genomic_DNA"/>
</dbReference>
<dbReference type="PANTHER" id="PTHR13947:SF37">
    <property type="entry name" value="LD18367P"/>
    <property type="match status" value="1"/>
</dbReference>
<dbReference type="Gene3D" id="3.40.630.30">
    <property type="match status" value="1"/>
</dbReference>
<proteinExistence type="predicted"/>
<dbReference type="InterPro" id="IPR000182">
    <property type="entry name" value="GNAT_dom"/>
</dbReference>
<dbReference type="PANTHER" id="PTHR13947">
    <property type="entry name" value="GNAT FAMILY N-ACETYLTRANSFERASE"/>
    <property type="match status" value="1"/>
</dbReference>
<organism evidence="3 4">
    <name type="scientific">Planococcus antarcticus DSM 14505</name>
    <dbReference type="NCBI Taxonomy" id="1185653"/>
    <lineage>
        <taxon>Bacteria</taxon>
        <taxon>Bacillati</taxon>
        <taxon>Bacillota</taxon>
        <taxon>Bacilli</taxon>
        <taxon>Bacillales</taxon>
        <taxon>Caryophanaceae</taxon>
        <taxon>Planococcus</taxon>
    </lineage>
</organism>
<evidence type="ECO:0000313" key="3">
    <source>
        <dbReference type="EMBL" id="ANU08974.1"/>
    </source>
</evidence>
<dbReference type="SUPFAM" id="SSF55729">
    <property type="entry name" value="Acyl-CoA N-acyltransferases (Nat)"/>
    <property type="match status" value="1"/>
</dbReference>
<protein>
    <submittedName>
        <fullName evidence="3">GNAT family N-acetyltransferase</fullName>
    </submittedName>
</protein>
<keyword evidence="4" id="KW-1185">Reference proteome</keyword>
<keyword evidence="1" id="KW-0808">Transferase</keyword>
<dbReference type="Pfam" id="PF00583">
    <property type="entry name" value="Acetyltransf_1"/>
    <property type="match status" value="1"/>
</dbReference>
<feature type="domain" description="N-acetyltransferase" evidence="2">
    <location>
        <begin position="2"/>
        <end position="152"/>
    </location>
</feature>
<evidence type="ECO:0000259" key="2">
    <source>
        <dbReference type="PROSITE" id="PS51186"/>
    </source>
</evidence>
<sequence length="153" mass="17531">MMKFRLLQAHEPLPMELLLEADPSERLVRAYCAAGWCMIAEREGSVIGVYVLLALSNTTVEIKNLVVAESFRSRGYGRQFLQRALTEAMHRGFQFVEIGTGNSSLDQLALYQKCGFRIHAIDSDFFKRNYPEPIFENGIECRDMIRLRYTVSS</sequence>
<dbReference type="InterPro" id="IPR016181">
    <property type="entry name" value="Acyl_CoA_acyltransferase"/>
</dbReference>
<name>A0ABM6D0S7_9BACL</name>
<reference evidence="3" key="1">
    <citation type="submission" date="2016-10" db="EMBL/GenBank/DDBJ databases">
        <authorList>
            <person name="See-Too W.S."/>
        </authorList>
    </citation>
    <scope>NUCLEOTIDE SEQUENCE</scope>
    <source>
        <strain evidence="3">DSM 14505</strain>
    </source>
</reference>
<dbReference type="Proteomes" id="UP000092661">
    <property type="component" value="Chromosome"/>
</dbReference>
<dbReference type="PROSITE" id="PS51186">
    <property type="entry name" value="GNAT"/>
    <property type="match status" value="1"/>
</dbReference>
<evidence type="ECO:0000313" key="4">
    <source>
        <dbReference type="Proteomes" id="UP000092661"/>
    </source>
</evidence>
<gene>
    <name evidence="3" type="ORF">BBH88_00800</name>
</gene>